<feature type="domain" description="Glycosyl hydrolase family 31 C-terminal" evidence="6">
    <location>
        <begin position="678"/>
        <end position="766"/>
    </location>
</feature>
<dbReference type="SUPFAM" id="SSF51011">
    <property type="entry name" value="Glycosyl hydrolase domain"/>
    <property type="match status" value="1"/>
</dbReference>
<dbReference type="AlphaFoldDB" id="I9Q3M0"/>
<evidence type="ECO:0000259" key="4">
    <source>
        <dbReference type="Pfam" id="PF13802"/>
    </source>
</evidence>
<dbReference type="InterPro" id="IPR011013">
    <property type="entry name" value="Gal_mutarotase_sf_dom"/>
</dbReference>
<dbReference type="SUPFAM" id="SSF51445">
    <property type="entry name" value="(Trans)glycosidases"/>
    <property type="match status" value="1"/>
</dbReference>
<dbReference type="PANTHER" id="PTHR43863:SF2">
    <property type="entry name" value="MALTASE-GLUCOAMYLASE"/>
    <property type="match status" value="1"/>
</dbReference>
<dbReference type="InterPro" id="IPR017853">
    <property type="entry name" value="GH"/>
</dbReference>
<keyword evidence="2" id="KW-0378">Hydrolase</keyword>
<dbReference type="GO" id="GO:0005975">
    <property type="term" value="P:carbohydrate metabolic process"/>
    <property type="evidence" value="ECO:0007669"/>
    <property type="project" value="InterPro"/>
</dbReference>
<dbReference type="CDD" id="cd06591">
    <property type="entry name" value="GH31_xylosidase_XylS"/>
    <property type="match status" value="1"/>
</dbReference>
<dbReference type="Pfam" id="PF21365">
    <property type="entry name" value="Glyco_hydro_31_3rd"/>
    <property type="match status" value="1"/>
</dbReference>
<dbReference type="Pfam" id="PF17137">
    <property type="entry name" value="DUF5110"/>
    <property type="match status" value="1"/>
</dbReference>
<gene>
    <name evidence="7" type="ORF">HMPREF1061_00230</name>
</gene>
<comment type="similarity">
    <text evidence="1 2">Belongs to the glycosyl hydrolase 31 family.</text>
</comment>
<dbReference type="GeneID" id="75112921"/>
<evidence type="ECO:0000259" key="5">
    <source>
        <dbReference type="Pfam" id="PF17137"/>
    </source>
</evidence>
<dbReference type="RefSeq" id="WP_005679928.1">
    <property type="nucleotide sequence ID" value="NZ_CAXUCB010000002.1"/>
</dbReference>
<dbReference type="Pfam" id="PF13802">
    <property type="entry name" value="Gal_mutarotas_2"/>
    <property type="match status" value="1"/>
</dbReference>
<feature type="domain" description="Glycoside hydrolase family 31 TIM barrel" evidence="3">
    <location>
        <begin position="357"/>
        <end position="668"/>
    </location>
</feature>
<evidence type="ECO:0000313" key="7">
    <source>
        <dbReference type="EMBL" id="EIY23498.1"/>
    </source>
</evidence>
<feature type="domain" description="Glycoside hydrolase family 31 N-terminal" evidence="4">
    <location>
        <begin position="46"/>
        <end position="203"/>
    </location>
</feature>
<organism evidence="7 8">
    <name type="scientific">Bacteroides caccae CL03T12C61</name>
    <dbReference type="NCBI Taxonomy" id="997873"/>
    <lineage>
        <taxon>Bacteria</taxon>
        <taxon>Pseudomonadati</taxon>
        <taxon>Bacteroidota</taxon>
        <taxon>Bacteroidia</taxon>
        <taxon>Bacteroidales</taxon>
        <taxon>Bacteroidaceae</taxon>
        <taxon>Bacteroides</taxon>
    </lineage>
</organism>
<reference evidence="7 8" key="1">
    <citation type="submission" date="2012-02" db="EMBL/GenBank/DDBJ databases">
        <title>The Genome Sequence of Bacteroides caccae CL03T12C61.</title>
        <authorList>
            <consortium name="The Broad Institute Genome Sequencing Platform"/>
            <person name="Earl A."/>
            <person name="Ward D."/>
            <person name="Feldgarden M."/>
            <person name="Gevers D."/>
            <person name="Zitomersky N.L."/>
            <person name="Coyne M.J."/>
            <person name="Comstock L.E."/>
            <person name="Young S.K."/>
            <person name="Zeng Q."/>
            <person name="Gargeya S."/>
            <person name="Fitzgerald M."/>
            <person name="Haas B."/>
            <person name="Abouelleil A."/>
            <person name="Alvarado L."/>
            <person name="Arachchi H.M."/>
            <person name="Berlin A."/>
            <person name="Chapman S.B."/>
            <person name="Gearin G."/>
            <person name="Goldberg J."/>
            <person name="Griggs A."/>
            <person name="Gujja S."/>
            <person name="Hansen M."/>
            <person name="Heiman D."/>
            <person name="Howarth C."/>
            <person name="Larimer J."/>
            <person name="Lui A."/>
            <person name="MacDonald P.J.P."/>
            <person name="McCowen C."/>
            <person name="Montmayeur A."/>
            <person name="Murphy C."/>
            <person name="Neiman D."/>
            <person name="Pearson M."/>
            <person name="Priest M."/>
            <person name="Roberts A."/>
            <person name="Saif S."/>
            <person name="Shea T."/>
            <person name="Sisk P."/>
            <person name="Stolte C."/>
            <person name="Sykes S."/>
            <person name="Wortman J."/>
            <person name="Nusbaum C."/>
            <person name="Birren B."/>
        </authorList>
    </citation>
    <scope>NUCLEOTIDE SEQUENCE [LARGE SCALE GENOMIC DNA]</scope>
    <source>
        <strain evidence="7 8">CL03T12C61</strain>
    </source>
</reference>
<dbReference type="InterPro" id="IPR013780">
    <property type="entry name" value="Glyco_hydro_b"/>
</dbReference>
<keyword evidence="8" id="KW-1185">Reference proteome</keyword>
<evidence type="ECO:0000259" key="6">
    <source>
        <dbReference type="Pfam" id="PF21365"/>
    </source>
</evidence>
<dbReference type="GO" id="GO:0030246">
    <property type="term" value="F:carbohydrate binding"/>
    <property type="evidence" value="ECO:0007669"/>
    <property type="project" value="InterPro"/>
</dbReference>
<evidence type="ECO:0000259" key="3">
    <source>
        <dbReference type="Pfam" id="PF01055"/>
    </source>
</evidence>
<accession>I9Q3M0</accession>
<keyword evidence="2" id="KW-0326">Glycosidase</keyword>
<dbReference type="InterPro" id="IPR000322">
    <property type="entry name" value="Glyco_hydro_31_TIM"/>
</dbReference>
<dbReference type="PANTHER" id="PTHR43863">
    <property type="entry name" value="HYDROLASE, PUTATIVE (AFU_ORTHOLOGUE AFUA_1G03140)-RELATED"/>
    <property type="match status" value="1"/>
</dbReference>
<dbReference type="SUPFAM" id="SSF74650">
    <property type="entry name" value="Galactose mutarotase-like"/>
    <property type="match status" value="1"/>
</dbReference>
<dbReference type="Proteomes" id="UP000002965">
    <property type="component" value="Unassembled WGS sequence"/>
</dbReference>
<evidence type="ECO:0000256" key="2">
    <source>
        <dbReference type="RuleBase" id="RU361185"/>
    </source>
</evidence>
<dbReference type="InterPro" id="IPR048395">
    <property type="entry name" value="Glyco_hydro_31_C"/>
</dbReference>
<protein>
    <recommendedName>
        <fullName evidence="9">DUF5110 domain-containing protein</fullName>
    </recommendedName>
</protein>
<dbReference type="InterPro" id="IPR051816">
    <property type="entry name" value="Glycosyl_Hydrolase_31"/>
</dbReference>
<dbReference type="Gene3D" id="2.60.40.1760">
    <property type="entry name" value="glycosyl hydrolase (family 31)"/>
    <property type="match status" value="1"/>
</dbReference>
<evidence type="ECO:0008006" key="9">
    <source>
        <dbReference type="Google" id="ProtNLM"/>
    </source>
</evidence>
<name>I9Q3M0_9BACE</name>
<evidence type="ECO:0000313" key="8">
    <source>
        <dbReference type="Proteomes" id="UP000002965"/>
    </source>
</evidence>
<dbReference type="EMBL" id="AGXF01000001">
    <property type="protein sequence ID" value="EIY23498.1"/>
    <property type="molecule type" value="Genomic_DNA"/>
</dbReference>
<dbReference type="Gene3D" id="2.60.40.1180">
    <property type="entry name" value="Golgi alpha-mannosidase II"/>
    <property type="match status" value="2"/>
</dbReference>
<dbReference type="InterPro" id="IPR033403">
    <property type="entry name" value="DUF5110"/>
</dbReference>
<dbReference type="GO" id="GO:0004553">
    <property type="term" value="F:hydrolase activity, hydrolyzing O-glycosyl compounds"/>
    <property type="evidence" value="ECO:0007669"/>
    <property type="project" value="InterPro"/>
</dbReference>
<sequence>MRKNRIGCLFGIFLLFTTILSAQQGQFINWKDYSGKVYIQLVDGMLQISPLAANAVRIQYQKSANRQLPEWVYVDSLSNKVAYQIKDNSHEIGIRLSQMSVIVNKQTGQLTFRDSQGKKIFSENQRKLTPSLVQGENTYCAELHIESPEDEFLFGLGQFQDGYLNVRGLSRRLTQVNTQISIPFVLSNKGYGLLWNNYGLTDFNPSEQKIIFQKQEENGEKTVVDVTSTEGDKKEVRQSNIFISKLTLPKSGRYALLLDVGQQMARTHHLAIDGKTIVEVKNIWLPPTTSVIVDLEAGEHQVMARLEKDDRPVLYYKEIEDETVFRSPVAECVDYTVFAGSANKVINTYRKLTGNAPMMPSWALGYIHCRERFHSQGEILETIQKFRKEKLPVDMVVQDWQYWGKYGWNAMRFDESDYPDPKVLVDSLHAMNTRLMLSVWSKIDSESEVGQEMKQKGYYLANTSWIDFFNSDAASCYWMNFSRNLLKPYGIDAWWQDATEPENDDLLGRKVMNGTVPGEVFRNVYPLLVNRTVYQGCRKDDPSRRTMILTRSGFPGIQRYGAAVWSGDVGHDWETFRRQIVGGLSMMASGIPWWTYDAGGFFRPQDQYTDKKYHERFLRWLQTATFLPLMRVHGYQTNTEFWNYGEQVTRIARKSLELRYRLFPYIYSESARVSLEASTLMRPMIMDYGTDSLALVQKYEFMFGPSLLVAPIVEESPAMWHVYLPENKGGWYDFFTGKKVQMNSGTIDVPVSLENIPVFVKAGTILPLAESCQHTGEVADAAWEIRIYQGADGKFIVYEDEGINNQYEQGKYATFCMEWNDNKNKLILHSRQGSYPGMCKRRKLKILKISADGYSIGKEVMYEGKKITIKF</sequence>
<feature type="domain" description="DUF5110" evidence="5">
    <location>
        <begin position="783"/>
        <end position="846"/>
    </location>
</feature>
<comment type="caution">
    <text evidence="7">The sequence shown here is derived from an EMBL/GenBank/DDBJ whole genome shotgun (WGS) entry which is preliminary data.</text>
</comment>
<evidence type="ECO:0000256" key="1">
    <source>
        <dbReference type="ARBA" id="ARBA00007806"/>
    </source>
</evidence>
<dbReference type="CDD" id="cd14752">
    <property type="entry name" value="GH31_N"/>
    <property type="match status" value="1"/>
</dbReference>
<dbReference type="HOGENOM" id="CLU_000631_7_3_10"/>
<dbReference type="PATRIC" id="fig|997873.3.peg.242"/>
<dbReference type="Gene3D" id="3.20.20.80">
    <property type="entry name" value="Glycosidases"/>
    <property type="match status" value="1"/>
</dbReference>
<dbReference type="Pfam" id="PF01055">
    <property type="entry name" value="Glyco_hydro_31_2nd"/>
    <property type="match status" value="1"/>
</dbReference>
<dbReference type="InterPro" id="IPR025887">
    <property type="entry name" value="Glyco_hydro_31_N_dom"/>
</dbReference>
<proteinExistence type="inferred from homology"/>